<reference evidence="2" key="1">
    <citation type="submission" date="2021-05" db="EMBL/GenBank/DDBJ databases">
        <authorList>
            <person name="Alioto T."/>
            <person name="Alioto T."/>
            <person name="Gomez Garrido J."/>
        </authorList>
    </citation>
    <scope>NUCLEOTIDE SEQUENCE</scope>
</reference>
<organism evidence="2">
    <name type="scientific">Cacopsylla melanoneura</name>
    <dbReference type="NCBI Taxonomy" id="428564"/>
    <lineage>
        <taxon>Eukaryota</taxon>
        <taxon>Metazoa</taxon>
        <taxon>Ecdysozoa</taxon>
        <taxon>Arthropoda</taxon>
        <taxon>Hexapoda</taxon>
        <taxon>Insecta</taxon>
        <taxon>Pterygota</taxon>
        <taxon>Neoptera</taxon>
        <taxon>Paraneoptera</taxon>
        <taxon>Hemiptera</taxon>
        <taxon>Sternorrhyncha</taxon>
        <taxon>Psylloidea</taxon>
        <taxon>Psyllidae</taxon>
        <taxon>Psyllinae</taxon>
        <taxon>Cacopsylla</taxon>
    </lineage>
</organism>
<evidence type="ECO:0000313" key="2">
    <source>
        <dbReference type="EMBL" id="CAG6726063.1"/>
    </source>
</evidence>
<evidence type="ECO:0000256" key="1">
    <source>
        <dbReference type="SAM" id="MobiDB-lite"/>
    </source>
</evidence>
<dbReference type="AlphaFoldDB" id="A0A8D8YCC3"/>
<feature type="region of interest" description="Disordered" evidence="1">
    <location>
        <begin position="23"/>
        <end position="120"/>
    </location>
</feature>
<sequence>MRASTASTRMSQRPRRLNALIRMKTMFPTRPRVRNPTRPQGLTREIPSSPLLPPPPSRRQEPSVMEHPDRISSDIMRRQPSRAEHRRNKREEIMIEKEEKQRNRNNSTGMGAIMRELREN</sequence>
<feature type="compositionally biased region" description="Basic and acidic residues" evidence="1">
    <location>
        <begin position="58"/>
        <end position="102"/>
    </location>
</feature>
<proteinExistence type="predicted"/>
<name>A0A8D8YCC3_9HEMI</name>
<protein>
    <submittedName>
        <fullName evidence="2">Uncharacterized protein</fullName>
    </submittedName>
</protein>
<dbReference type="EMBL" id="HBUF01370836">
    <property type="protein sequence ID" value="CAG6726063.1"/>
    <property type="molecule type" value="Transcribed_RNA"/>
</dbReference>
<accession>A0A8D8YCC3</accession>
<feature type="compositionally biased region" description="Low complexity" evidence="1">
    <location>
        <begin position="28"/>
        <end position="39"/>
    </location>
</feature>